<dbReference type="Pfam" id="PF08241">
    <property type="entry name" value="Methyltransf_11"/>
    <property type="match status" value="1"/>
</dbReference>
<evidence type="ECO:0000313" key="2">
    <source>
        <dbReference type="EMBL" id="MBJ6727762.1"/>
    </source>
</evidence>
<dbReference type="RefSeq" id="WP_199386903.1">
    <property type="nucleotide sequence ID" value="NZ_JAEMHM010000029.1"/>
</dbReference>
<name>A0A8J7S8R9_9BACT</name>
<dbReference type="AlphaFoldDB" id="A0A8J7S8R9"/>
<sequence>MTGNKQSEYAPIKSLLLRWYEEHLAALDEEFRNKDALLQAFADAAQKGGMGDAVREALERIGGAAPPVAGESHAERVYRAHLEFEEKETSLESSLDARLRTDTANWWRHRRLWEPVFDCLSHTKNDRWLTVGDTFGSDAFQMMREGFRNVLPTSIGGTFLEDSKKRGLIAEYRVENAEALSFADGSFDWAVCREAFHHFPRPMVALYEMLRVARKGVVLIEPQDPMIDVPQYTGEPILGYEKAGNYIYTISRRELEKVVLGLDLPVLATRGLFDVYYEGVEELPASDAIPQFLEFRRQTEEGQARCAQNLQKNNYLLAIIYKQKLQEVDVTRYNGYWKITAYPGNPFLK</sequence>
<dbReference type="EMBL" id="JAEMHM010000029">
    <property type="protein sequence ID" value="MBJ6727762.1"/>
    <property type="molecule type" value="Genomic_DNA"/>
</dbReference>
<gene>
    <name evidence="2" type="ORF">JFN93_23895</name>
</gene>
<dbReference type="SUPFAM" id="SSF53335">
    <property type="entry name" value="S-adenosyl-L-methionine-dependent methyltransferases"/>
    <property type="match status" value="1"/>
</dbReference>
<keyword evidence="2" id="KW-0489">Methyltransferase</keyword>
<keyword evidence="3" id="KW-1185">Reference proteome</keyword>
<reference evidence="2" key="1">
    <citation type="submission" date="2020-12" db="EMBL/GenBank/DDBJ databases">
        <title>Geomonas sp. Red875, isolated from river sediment.</title>
        <authorList>
            <person name="Xu Z."/>
            <person name="Zhang Z."/>
            <person name="Masuda Y."/>
            <person name="Itoh H."/>
            <person name="Senoo K."/>
        </authorList>
    </citation>
    <scope>NUCLEOTIDE SEQUENCE</scope>
    <source>
        <strain evidence="2">Red875</strain>
    </source>
</reference>
<dbReference type="GO" id="GO:0032259">
    <property type="term" value="P:methylation"/>
    <property type="evidence" value="ECO:0007669"/>
    <property type="project" value="UniProtKB-KW"/>
</dbReference>
<keyword evidence="2" id="KW-0808">Transferase</keyword>
<dbReference type="InterPro" id="IPR013216">
    <property type="entry name" value="Methyltransf_11"/>
</dbReference>
<dbReference type="GO" id="GO:0008757">
    <property type="term" value="F:S-adenosylmethionine-dependent methyltransferase activity"/>
    <property type="evidence" value="ECO:0007669"/>
    <property type="project" value="InterPro"/>
</dbReference>
<dbReference type="Gene3D" id="3.40.50.150">
    <property type="entry name" value="Vaccinia Virus protein VP39"/>
    <property type="match status" value="1"/>
</dbReference>
<dbReference type="InterPro" id="IPR029063">
    <property type="entry name" value="SAM-dependent_MTases_sf"/>
</dbReference>
<accession>A0A8J7S8R9</accession>
<organism evidence="2 3">
    <name type="scientific">Geomesophilobacter sediminis</name>
    <dbReference type="NCBI Taxonomy" id="2798584"/>
    <lineage>
        <taxon>Bacteria</taxon>
        <taxon>Pseudomonadati</taxon>
        <taxon>Thermodesulfobacteriota</taxon>
        <taxon>Desulfuromonadia</taxon>
        <taxon>Geobacterales</taxon>
        <taxon>Geobacteraceae</taxon>
        <taxon>Geomesophilobacter</taxon>
    </lineage>
</organism>
<comment type="caution">
    <text evidence="2">The sequence shown here is derived from an EMBL/GenBank/DDBJ whole genome shotgun (WGS) entry which is preliminary data.</text>
</comment>
<protein>
    <submittedName>
        <fullName evidence="2">Class I SAM-dependent methyltransferase</fullName>
    </submittedName>
</protein>
<evidence type="ECO:0000313" key="3">
    <source>
        <dbReference type="Proteomes" id="UP000636888"/>
    </source>
</evidence>
<feature type="domain" description="Methyltransferase type 11" evidence="1">
    <location>
        <begin position="131"/>
        <end position="219"/>
    </location>
</feature>
<dbReference type="Proteomes" id="UP000636888">
    <property type="component" value="Unassembled WGS sequence"/>
</dbReference>
<evidence type="ECO:0000259" key="1">
    <source>
        <dbReference type="Pfam" id="PF08241"/>
    </source>
</evidence>
<proteinExistence type="predicted"/>